<evidence type="ECO:0000256" key="4">
    <source>
        <dbReference type="ARBA" id="ARBA00012837"/>
    </source>
</evidence>
<keyword evidence="10 13" id="KW-0030">Aminoacyl-tRNA synthetase</keyword>
<dbReference type="GO" id="GO:0009791">
    <property type="term" value="P:post-embryonic development"/>
    <property type="evidence" value="ECO:0007669"/>
    <property type="project" value="UniProtKB-ARBA"/>
</dbReference>
<keyword evidence="7 13" id="KW-0547">Nucleotide-binding</keyword>
<dbReference type="Gene3D" id="1.10.730.10">
    <property type="entry name" value="Isoleucyl-tRNA Synthetase, Domain 1"/>
    <property type="match status" value="1"/>
</dbReference>
<dbReference type="PANTHER" id="PTHR11956:SF5">
    <property type="entry name" value="ARGININE--TRNA LIGASE, CYTOPLASMIC"/>
    <property type="match status" value="1"/>
</dbReference>
<evidence type="ECO:0000256" key="13">
    <source>
        <dbReference type="RuleBase" id="RU363038"/>
    </source>
</evidence>
<dbReference type="InterPro" id="IPR001412">
    <property type="entry name" value="aa-tRNA-synth_I_CS"/>
</dbReference>
<name>A0AAW1SKB5_9CHLO</name>
<comment type="catalytic activity">
    <reaction evidence="12">
        <text>tRNA(Arg) + L-arginine + ATP = L-arginyl-tRNA(Arg) + AMP + diphosphate</text>
        <dbReference type="Rhea" id="RHEA:20301"/>
        <dbReference type="Rhea" id="RHEA-COMP:9658"/>
        <dbReference type="Rhea" id="RHEA-COMP:9673"/>
        <dbReference type="ChEBI" id="CHEBI:30616"/>
        <dbReference type="ChEBI" id="CHEBI:32682"/>
        <dbReference type="ChEBI" id="CHEBI:33019"/>
        <dbReference type="ChEBI" id="CHEBI:78442"/>
        <dbReference type="ChEBI" id="CHEBI:78513"/>
        <dbReference type="ChEBI" id="CHEBI:456215"/>
        <dbReference type="EC" id="6.1.1.19"/>
    </reaction>
</comment>
<dbReference type="Pfam" id="PF00750">
    <property type="entry name" value="tRNA-synt_1d"/>
    <property type="match status" value="1"/>
</dbReference>
<dbReference type="FunFam" id="3.40.50.620:FF:000116">
    <property type="entry name" value="Arginine--tRNA ligase"/>
    <property type="match status" value="1"/>
</dbReference>
<protein>
    <recommendedName>
        <fullName evidence="4">arginine--tRNA ligase</fullName>
        <ecNumber evidence="4">6.1.1.19</ecNumber>
    </recommendedName>
    <alternativeName>
        <fullName evidence="11">Arginyl-tRNA synthetase</fullName>
    </alternativeName>
</protein>
<keyword evidence="9 13" id="KW-0648">Protein biosynthesis</keyword>
<dbReference type="GO" id="GO:0004814">
    <property type="term" value="F:arginine-tRNA ligase activity"/>
    <property type="evidence" value="ECO:0007669"/>
    <property type="project" value="UniProtKB-EC"/>
</dbReference>
<comment type="similarity">
    <text evidence="2 13">Belongs to the class-I aminoacyl-tRNA synthetase family.</text>
</comment>
<dbReference type="AlphaFoldDB" id="A0AAW1SKB5"/>
<organism evidence="16 17">
    <name type="scientific">Elliptochloris bilobata</name>
    <dbReference type="NCBI Taxonomy" id="381761"/>
    <lineage>
        <taxon>Eukaryota</taxon>
        <taxon>Viridiplantae</taxon>
        <taxon>Chlorophyta</taxon>
        <taxon>core chlorophytes</taxon>
        <taxon>Trebouxiophyceae</taxon>
        <taxon>Trebouxiophyceae incertae sedis</taxon>
        <taxon>Elliptochloris clade</taxon>
        <taxon>Elliptochloris</taxon>
    </lineage>
</organism>
<dbReference type="InterPro" id="IPR005148">
    <property type="entry name" value="Arg-tRNA-synth_N"/>
</dbReference>
<gene>
    <name evidence="16" type="ORF">WJX81_006549</name>
</gene>
<comment type="caution">
    <text evidence="16">The sequence shown here is derived from an EMBL/GenBank/DDBJ whole genome shotgun (WGS) entry which is preliminary data.</text>
</comment>
<dbReference type="PRINTS" id="PR01038">
    <property type="entry name" value="TRNASYNTHARG"/>
</dbReference>
<dbReference type="SMART" id="SM00836">
    <property type="entry name" value="DALR_1"/>
    <property type="match status" value="1"/>
</dbReference>
<dbReference type="GO" id="GO:0048608">
    <property type="term" value="P:reproductive structure development"/>
    <property type="evidence" value="ECO:0007669"/>
    <property type="project" value="UniProtKB-ARBA"/>
</dbReference>
<evidence type="ECO:0000256" key="8">
    <source>
        <dbReference type="ARBA" id="ARBA00022840"/>
    </source>
</evidence>
<evidence type="ECO:0000256" key="9">
    <source>
        <dbReference type="ARBA" id="ARBA00022917"/>
    </source>
</evidence>
<dbReference type="SUPFAM" id="SSF47323">
    <property type="entry name" value="Anticodon-binding domain of a subclass of class I aminoacyl-tRNA synthetases"/>
    <property type="match status" value="1"/>
</dbReference>
<keyword evidence="8 13" id="KW-0067">ATP-binding</keyword>
<dbReference type="SUPFAM" id="SSF52374">
    <property type="entry name" value="Nucleotidylyl transferase"/>
    <property type="match status" value="1"/>
</dbReference>
<evidence type="ECO:0000256" key="12">
    <source>
        <dbReference type="ARBA" id="ARBA00049339"/>
    </source>
</evidence>
<dbReference type="Pfam" id="PF05746">
    <property type="entry name" value="DALR_1"/>
    <property type="match status" value="1"/>
</dbReference>
<dbReference type="GO" id="GO:0006420">
    <property type="term" value="P:arginyl-tRNA aminoacylation"/>
    <property type="evidence" value="ECO:0007669"/>
    <property type="project" value="InterPro"/>
</dbReference>
<dbReference type="Gene3D" id="3.30.1360.70">
    <property type="entry name" value="Arginyl tRNA synthetase N-terminal domain"/>
    <property type="match status" value="1"/>
</dbReference>
<dbReference type="PROSITE" id="PS00178">
    <property type="entry name" value="AA_TRNA_LIGASE_I"/>
    <property type="match status" value="1"/>
</dbReference>
<evidence type="ECO:0000256" key="1">
    <source>
        <dbReference type="ARBA" id="ARBA00004496"/>
    </source>
</evidence>
<dbReference type="InterPro" id="IPR014729">
    <property type="entry name" value="Rossmann-like_a/b/a_fold"/>
</dbReference>
<dbReference type="InterPro" id="IPR001278">
    <property type="entry name" value="Arg-tRNA-ligase"/>
</dbReference>
<dbReference type="Proteomes" id="UP001445335">
    <property type="component" value="Unassembled WGS sequence"/>
</dbReference>
<evidence type="ECO:0000259" key="14">
    <source>
        <dbReference type="SMART" id="SM00836"/>
    </source>
</evidence>
<dbReference type="PANTHER" id="PTHR11956">
    <property type="entry name" value="ARGINYL-TRNA SYNTHETASE"/>
    <property type="match status" value="1"/>
</dbReference>
<dbReference type="Gene3D" id="3.40.50.620">
    <property type="entry name" value="HUPs"/>
    <property type="match status" value="1"/>
</dbReference>
<sequence>MAQTRLLGACRVHALAALRHCSAPTQRGVCCSAVAAPAQTAPVAIMAPTDTGYKPSDVAHVPSAASELQGLFRAAMRAALPKLTDEPVVVPTGNPKFGDYQLNNAMRIFAHLKGQEGAPKNPSALAAAVLDKLLETLPADGIIAVERALVKEKGGKEAEKVVSPAIAGPGFINIRVSRAWTARHIQAMLRDGIETWAPRVGYQRAVVDFSSPNVAKEMHVGHLRSTVIGDSLASTLEFCGVDVLRLNHVGDWGTQFGMLIQHLDDRREGGLAGGAAEEDVKDLQALYKAAKKRFDAEPEFKARAREAVTQLQSGNELFLQAWKRICEASRREFQAIYDRLGVRLIERGESSYNPLLRPLVEELCAMGIAEDSDGAKVVWVEGEKVPLMVQKSDGGFGYGTTDMAALRQRAHDERGDWLIYVVDEGQSGHFRLVFGAGRKAGILPQEKDAPPRVDFVGFGLVLGSDGKRIRTRDEGAAVRLVELLDEAKERSREAIVAHNRENEEKGRPFVTFTPKELDEAASIMGYGAVKYADLKNNRLTNYKFNFDEMLDLAGNTAVFLLYMHARIASIDSKAVARKREDGRATLGIDELKRSATLMLAHDKEAALGLHIVRFPDALESALADLKPNVIADYAFNLAGAYNSFYAECQVVGSEEEDSRRLLCEATAVVMRACLKLLGIQPLYRI</sequence>
<dbReference type="GO" id="GO:0005737">
    <property type="term" value="C:cytoplasm"/>
    <property type="evidence" value="ECO:0007669"/>
    <property type="project" value="UniProtKB-SubCell"/>
</dbReference>
<dbReference type="InterPro" id="IPR008909">
    <property type="entry name" value="DALR_anticod-bd"/>
</dbReference>
<dbReference type="NCBIfam" id="TIGR00456">
    <property type="entry name" value="argS"/>
    <property type="match status" value="1"/>
</dbReference>
<dbReference type="HAMAP" id="MF_00123">
    <property type="entry name" value="Arg_tRNA_synth"/>
    <property type="match status" value="1"/>
</dbReference>
<dbReference type="FunFam" id="1.10.730.10:FF:000006">
    <property type="entry name" value="Arginyl-tRNA synthetase 2, mitochondrial"/>
    <property type="match status" value="1"/>
</dbReference>
<dbReference type="SUPFAM" id="SSF55190">
    <property type="entry name" value="Arginyl-tRNA synthetase (ArgRS), N-terminal 'additional' domain"/>
    <property type="match status" value="1"/>
</dbReference>
<dbReference type="CDD" id="cd00671">
    <property type="entry name" value="ArgRS_core"/>
    <property type="match status" value="1"/>
</dbReference>
<accession>A0AAW1SKB5</accession>
<keyword evidence="17" id="KW-1185">Reference proteome</keyword>
<evidence type="ECO:0000313" key="16">
    <source>
        <dbReference type="EMBL" id="KAK9845941.1"/>
    </source>
</evidence>
<dbReference type="Pfam" id="PF03485">
    <property type="entry name" value="Arg_tRNA_synt_N"/>
    <property type="match status" value="1"/>
</dbReference>
<comment type="subcellular location">
    <subcellularLocation>
        <location evidence="1">Cytoplasm</location>
    </subcellularLocation>
</comment>
<dbReference type="InterPro" id="IPR009080">
    <property type="entry name" value="tRNAsynth_Ia_anticodon-bd"/>
</dbReference>
<comment type="subunit">
    <text evidence="3">Monomer.</text>
</comment>
<evidence type="ECO:0000259" key="15">
    <source>
        <dbReference type="SMART" id="SM01016"/>
    </source>
</evidence>
<evidence type="ECO:0000313" key="17">
    <source>
        <dbReference type="Proteomes" id="UP001445335"/>
    </source>
</evidence>
<dbReference type="SMART" id="SM01016">
    <property type="entry name" value="Arg_tRNA_synt_N"/>
    <property type="match status" value="1"/>
</dbReference>
<dbReference type="InterPro" id="IPR036695">
    <property type="entry name" value="Arg-tRNA-synth_N_sf"/>
</dbReference>
<dbReference type="EMBL" id="JALJOU010000002">
    <property type="protein sequence ID" value="KAK9845941.1"/>
    <property type="molecule type" value="Genomic_DNA"/>
</dbReference>
<feature type="domain" description="Arginyl tRNA synthetase N-terminal" evidence="15">
    <location>
        <begin position="66"/>
        <end position="176"/>
    </location>
</feature>
<dbReference type="InterPro" id="IPR035684">
    <property type="entry name" value="ArgRS_core"/>
</dbReference>
<keyword evidence="6 13" id="KW-0436">Ligase</keyword>
<evidence type="ECO:0000256" key="3">
    <source>
        <dbReference type="ARBA" id="ARBA00011245"/>
    </source>
</evidence>
<evidence type="ECO:0000256" key="2">
    <source>
        <dbReference type="ARBA" id="ARBA00005594"/>
    </source>
</evidence>
<dbReference type="EC" id="6.1.1.19" evidence="4"/>
<dbReference type="GO" id="GO:0005524">
    <property type="term" value="F:ATP binding"/>
    <property type="evidence" value="ECO:0007669"/>
    <property type="project" value="UniProtKB-KW"/>
</dbReference>
<evidence type="ECO:0000256" key="11">
    <source>
        <dbReference type="ARBA" id="ARBA00033033"/>
    </source>
</evidence>
<feature type="domain" description="DALR anticodon binding" evidence="14">
    <location>
        <begin position="560"/>
        <end position="685"/>
    </location>
</feature>
<keyword evidence="5" id="KW-0963">Cytoplasm</keyword>
<evidence type="ECO:0000256" key="6">
    <source>
        <dbReference type="ARBA" id="ARBA00022598"/>
    </source>
</evidence>
<evidence type="ECO:0000256" key="10">
    <source>
        <dbReference type="ARBA" id="ARBA00023146"/>
    </source>
</evidence>
<evidence type="ECO:0000256" key="7">
    <source>
        <dbReference type="ARBA" id="ARBA00022741"/>
    </source>
</evidence>
<evidence type="ECO:0000256" key="5">
    <source>
        <dbReference type="ARBA" id="ARBA00022490"/>
    </source>
</evidence>
<proteinExistence type="inferred from homology"/>
<reference evidence="16 17" key="1">
    <citation type="journal article" date="2024" name="Nat. Commun.">
        <title>Phylogenomics reveals the evolutionary origins of lichenization in chlorophyte algae.</title>
        <authorList>
            <person name="Puginier C."/>
            <person name="Libourel C."/>
            <person name="Otte J."/>
            <person name="Skaloud P."/>
            <person name="Haon M."/>
            <person name="Grisel S."/>
            <person name="Petersen M."/>
            <person name="Berrin J.G."/>
            <person name="Delaux P.M."/>
            <person name="Dal Grande F."/>
            <person name="Keller J."/>
        </authorList>
    </citation>
    <scope>NUCLEOTIDE SEQUENCE [LARGE SCALE GENOMIC DNA]</scope>
    <source>
        <strain evidence="16 17">SAG 245.80</strain>
    </source>
</reference>